<dbReference type="AlphaFoldDB" id="A0AAJ5D1A7"/>
<proteinExistence type="inferred from homology"/>
<keyword evidence="7" id="KW-0067">ATP-binding</keyword>
<evidence type="ECO:0000256" key="9">
    <source>
        <dbReference type="ARBA" id="ARBA00038276"/>
    </source>
</evidence>
<keyword evidence="3" id="KW-0808">Transferase</keyword>
<dbReference type="EMBL" id="UGSJ01000001">
    <property type="protein sequence ID" value="SUA91370.1"/>
    <property type="molecule type" value="Genomic_DNA"/>
</dbReference>
<dbReference type="KEGG" id="ppul:RO07_06975"/>
<evidence type="ECO:0000313" key="12">
    <source>
        <dbReference type="EMBL" id="SUA91370.1"/>
    </source>
</evidence>
<dbReference type="GO" id="GO:0005524">
    <property type="term" value="F:ATP binding"/>
    <property type="evidence" value="ECO:0007669"/>
    <property type="project" value="UniProtKB-KW"/>
</dbReference>
<dbReference type="PANTHER" id="PTHR33571">
    <property type="entry name" value="SSL8005 PROTEIN"/>
    <property type="match status" value="1"/>
</dbReference>
<keyword evidence="8" id="KW-0460">Magnesium</keyword>
<evidence type="ECO:0000256" key="2">
    <source>
        <dbReference type="ARBA" id="ARBA00022649"/>
    </source>
</evidence>
<evidence type="ECO:0000259" key="10">
    <source>
        <dbReference type="Pfam" id="PF01909"/>
    </source>
</evidence>
<reference evidence="11" key="2">
    <citation type="submission" date="2016-11" db="EMBL/GenBank/DDBJ databases">
        <title>Complete Genome Sequencing of Pandoraea pulmonicola DSM 16583.</title>
        <authorList>
            <person name="Chan K.-G."/>
        </authorList>
    </citation>
    <scope>NUCLEOTIDE SEQUENCE</scope>
    <source>
        <strain evidence="11">DSM 16583</strain>
    </source>
</reference>
<dbReference type="InterPro" id="IPR043519">
    <property type="entry name" value="NT_sf"/>
</dbReference>
<keyword evidence="6" id="KW-0547">Nucleotide-binding</keyword>
<dbReference type="Proteomes" id="UP000035086">
    <property type="component" value="Chromosome"/>
</dbReference>
<dbReference type="Proteomes" id="UP000254589">
    <property type="component" value="Unassembled WGS sequence"/>
</dbReference>
<evidence type="ECO:0000256" key="8">
    <source>
        <dbReference type="ARBA" id="ARBA00022842"/>
    </source>
</evidence>
<evidence type="ECO:0000256" key="1">
    <source>
        <dbReference type="ARBA" id="ARBA00001946"/>
    </source>
</evidence>
<evidence type="ECO:0000256" key="7">
    <source>
        <dbReference type="ARBA" id="ARBA00022840"/>
    </source>
</evidence>
<sequence>MRPSLLLERHCAAVREAARRHRTSNPRVFGSVLHGTDREGSDLDILVDALPGTTLFDLGGLQDELESMFGIHVDVLTPEDLPVKFRDQVLAEARPV</sequence>
<reference evidence="13" key="1">
    <citation type="submission" date="2014-12" db="EMBL/GenBank/DDBJ databases">
        <title>Complete Genome Sequencing of Pandoraea pulmonicola DSM 16583.</title>
        <authorList>
            <person name="Chan K.-G."/>
        </authorList>
    </citation>
    <scope>NUCLEOTIDE SEQUENCE [LARGE SCALE GENOMIC DNA]</scope>
    <source>
        <strain evidence="13">DSM 16583</strain>
    </source>
</reference>
<comment type="similarity">
    <text evidence="9">Belongs to the MntA antitoxin family.</text>
</comment>
<gene>
    <name evidence="12" type="ORF">NCTC13159_02872</name>
    <name evidence="11" type="ORF">RO07_06975</name>
</gene>
<evidence type="ECO:0000256" key="4">
    <source>
        <dbReference type="ARBA" id="ARBA00022695"/>
    </source>
</evidence>
<accession>A0AAJ5D1A7</accession>
<evidence type="ECO:0000313" key="13">
    <source>
        <dbReference type="Proteomes" id="UP000035086"/>
    </source>
</evidence>
<dbReference type="InterPro" id="IPR002934">
    <property type="entry name" value="Polymerase_NTP_transf_dom"/>
</dbReference>
<dbReference type="Gene3D" id="3.30.460.10">
    <property type="entry name" value="Beta Polymerase, domain 2"/>
    <property type="match status" value="1"/>
</dbReference>
<evidence type="ECO:0000313" key="11">
    <source>
        <dbReference type="EMBL" id="AJC20276.1"/>
    </source>
</evidence>
<name>A0AAJ5D1A7_PANPU</name>
<keyword evidence="2" id="KW-1277">Toxin-antitoxin system</keyword>
<keyword evidence="5" id="KW-0479">Metal-binding</keyword>
<dbReference type="CDD" id="cd05403">
    <property type="entry name" value="NT_KNTase_like"/>
    <property type="match status" value="1"/>
</dbReference>
<evidence type="ECO:0000313" key="14">
    <source>
        <dbReference type="Proteomes" id="UP000254589"/>
    </source>
</evidence>
<evidence type="ECO:0000256" key="3">
    <source>
        <dbReference type="ARBA" id="ARBA00022679"/>
    </source>
</evidence>
<dbReference type="PANTHER" id="PTHR33571:SF12">
    <property type="entry name" value="BSL3053 PROTEIN"/>
    <property type="match status" value="1"/>
</dbReference>
<dbReference type="SUPFAM" id="SSF81301">
    <property type="entry name" value="Nucleotidyltransferase"/>
    <property type="match status" value="1"/>
</dbReference>
<reference evidence="12 14" key="3">
    <citation type="submission" date="2018-06" db="EMBL/GenBank/DDBJ databases">
        <authorList>
            <consortium name="Pathogen Informatics"/>
            <person name="Doyle S."/>
        </authorList>
    </citation>
    <scope>NUCLEOTIDE SEQUENCE [LARGE SCALE GENOMIC DNA]</scope>
    <source>
        <strain evidence="12 14">NCTC13159</strain>
    </source>
</reference>
<dbReference type="GO" id="GO:0016779">
    <property type="term" value="F:nucleotidyltransferase activity"/>
    <property type="evidence" value="ECO:0007669"/>
    <property type="project" value="UniProtKB-KW"/>
</dbReference>
<keyword evidence="4" id="KW-0548">Nucleotidyltransferase</keyword>
<organism evidence="12 14">
    <name type="scientific">Pandoraea pulmonicola</name>
    <dbReference type="NCBI Taxonomy" id="93221"/>
    <lineage>
        <taxon>Bacteria</taxon>
        <taxon>Pseudomonadati</taxon>
        <taxon>Pseudomonadota</taxon>
        <taxon>Betaproteobacteria</taxon>
        <taxon>Burkholderiales</taxon>
        <taxon>Burkholderiaceae</taxon>
        <taxon>Pandoraea</taxon>
    </lineage>
</organism>
<protein>
    <submittedName>
        <fullName evidence="11 12">Nucleotidyltransferase</fullName>
    </submittedName>
</protein>
<dbReference type="GO" id="GO:0046872">
    <property type="term" value="F:metal ion binding"/>
    <property type="evidence" value="ECO:0007669"/>
    <property type="project" value="UniProtKB-KW"/>
</dbReference>
<feature type="domain" description="Polymerase nucleotidyl transferase" evidence="10">
    <location>
        <begin position="27"/>
        <end position="93"/>
    </location>
</feature>
<dbReference type="InterPro" id="IPR052038">
    <property type="entry name" value="Type-VII_TA_antitoxin"/>
</dbReference>
<comment type="cofactor">
    <cofactor evidence="1">
        <name>Mg(2+)</name>
        <dbReference type="ChEBI" id="CHEBI:18420"/>
    </cofactor>
</comment>
<dbReference type="RefSeq" id="WP_039406384.1">
    <property type="nucleotide sequence ID" value="NZ_CP010310.2"/>
</dbReference>
<dbReference type="Pfam" id="PF01909">
    <property type="entry name" value="NTP_transf_2"/>
    <property type="match status" value="1"/>
</dbReference>
<keyword evidence="13" id="KW-1185">Reference proteome</keyword>
<evidence type="ECO:0000256" key="5">
    <source>
        <dbReference type="ARBA" id="ARBA00022723"/>
    </source>
</evidence>
<dbReference type="EMBL" id="CP010310">
    <property type="protein sequence ID" value="AJC20276.1"/>
    <property type="molecule type" value="Genomic_DNA"/>
</dbReference>
<evidence type="ECO:0000256" key="6">
    <source>
        <dbReference type="ARBA" id="ARBA00022741"/>
    </source>
</evidence>